<dbReference type="InterPro" id="IPR046358">
    <property type="entry name" value="Flagellin_C"/>
</dbReference>
<dbReference type="PANTHER" id="PTHR42792:SF2">
    <property type="entry name" value="FLAGELLIN"/>
    <property type="match status" value="1"/>
</dbReference>
<comment type="caution">
    <text evidence="8">The sequence shown here is derived from an EMBL/GenBank/DDBJ whole genome shotgun (WGS) entry which is preliminary data.</text>
</comment>
<dbReference type="GO" id="GO:0005198">
    <property type="term" value="F:structural molecule activity"/>
    <property type="evidence" value="ECO:0007669"/>
    <property type="project" value="UniProtKB-UniRule"/>
</dbReference>
<keyword evidence="8" id="KW-0969">Cilium</keyword>
<keyword evidence="5" id="KW-0175">Coiled coil</keyword>
<organism evidence="8 9">
    <name type="scientific">Gilvimarinus xylanilyticus</name>
    <dbReference type="NCBI Taxonomy" id="2944139"/>
    <lineage>
        <taxon>Bacteria</taxon>
        <taxon>Pseudomonadati</taxon>
        <taxon>Pseudomonadota</taxon>
        <taxon>Gammaproteobacteria</taxon>
        <taxon>Cellvibrionales</taxon>
        <taxon>Cellvibrionaceae</taxon>
        <taxon>Gilvimarinus</taxon>
    </lineage>
</organism>
<evidence type="ECO:0000256" key="4">
    <source>
        <dbReference type="RuleBase" id="RU362073"/>
    </source>
</evidence>
<evidence type="ECO:0000256" key="2">
    <source>
        <dbReference type="ARBA" id="ARBA00022525"/>
    </source>
</evidence>
<dbReference type="RefSeq" id="WP_253966898.1">
    <property type="nucleotide sequence ID" value="NZ_JAMFTH010000001.1"/>
</dbReference>
<name>A0A9X2I339_9GAMM</name>
<dbReference type="InterPro" id="IPR001029">
    <property type="entry name" value="Flagellin_N"/>
</dbReference>
<dbReference type="InterPro" id="IPR001492">
    <property type="entry name" value="Flagellin"/>
</dbReference>
<dbReference type="GO" id="GO:0005576">
    <property type="term" value="C:extracellular region"/>
    <property type="evidence" value="ECO:0007669"/>
    <property type="project" value="UniProtKB-SubCell"/>
</dbReference>
<evidence type="ECO:0000259" key="6">
    <source>
        <dbReference type="Pfam" id="PF00669"/>
    </source>
</evidence>
<accession>A0A9X2I339</accession>
<dbReference type="PRINTS" id="PR00207">
    <property type="entry name" value="FLAGELLIN"/>
</dbReference>
<keyword evidence="2 4" id="KW-0964">Secreted</keyword>
<dbReference type="Gene3D" id="6.10.280.190">
    <property type="match status" value="1"/>
</dbReference>
<dbReference type="SUPFAM" id="SSF64518">
    <property type="entry name" value="Phase 1 flagellin"/>
    <property type="match status" value="2"/>
</dbReference>
<feature type="domain" description="Flagellin N-terminal" evidence="6">
    <location>
        <begin position="5"/>
        <end position="141"/>
    </location>
</feature>
<dbReference type="EMBL" id="JAMFTH010000001">
    <property type="protein sequence ID" value="MCP8898627.1"/>
    <property type="molecule type" value="Genomic_DNA"/>
</dbReference>
<evidence type="ECO:0000256" key="1">
    <source>
        <dbReference type="ARBA" id="ARBA00005709"/>
    </source>
</evidence>
<comment type="function">
    <text evidence="4">Flagellin is the subunit protein which polymerizes to form the filaments of bacterial flagella.</text>
</comment>
<dbReference type="Pfam" id="PF00669">
    <property type="entry name" value="Flagellin_N"/>
    <property type="match status" value="1"/>
</dbReference>
<dbReference type="Gene3D" id="6.10.10.10">
    <property type="entry name" value="Flagellar export chaperone, C-terminal domain"/>
    <property type="match status" value="1"/>
</dbReference>
<sequence length="582" mass="58977">MALVINTNVASLNTQRQLLQSGNSLDQATERLSSGNRINSAKDDAAGLAIANRMTSQVRGLDQAVRNANDGVSMIQTAEGALQEVTNILQRMRELSVQSANGIYSNDDRARLDSEAQQLKSELGRIAEETTFNGKALLDGSLQAASLQVGSEQNQTIEITVGSFSASSLGGSSGDIVGEAVANGVSDLTGLDGTDTISINGTLIDASDAAGGTLNEALASINADLEGKGAEVSSLVEVEASGIGSGRLIAGTDVLTLTLTDGDGSTQATQITGTNDMDELVAKINEETSINARLNDAGELILNAEGATSIEVGATGDAEANSGLTASVTPTNFSLVVNDTSAEQSGVTIEAAGSYAASADLGIDMQDSNGNITGSDVTSESTTSTGAQSIAEGDLIINGVEIGQIDAGADEAGTAAAAIEAINEVSSQTGVVAFASGDAISLRSADGGEISIKYGDSATADDVMDVTGLQERNASQGTGSVASIDISTAAGAQKAIGILDEAIGQVSETRADLGAINNRLDFTVSNLTNVSEKTAAAKSRIMDADFAKETANLSKAQVLQQAATAMLAQANSRPQQVLSLLQ</sequence>
<reference evidence="8" key="1">
    <citation type="submission" date="2022-05" db="EMBL/GenBank/DDBJ databases">
        <authorList>
            <person name="Sun H.-N."/>
        </authorList>
    </citation>
    <scope>NUCLEOTIDE SEQUENCE</scope>
    <source>
        <strain evidence="8">HB14</strain>
    </source>
</reference>
<evidence type="ECO:0000259" key="7">
    <source>
        <dbReference type="Pfam" id="PF00700"/>
    </source>
</evidence>
<dbReference type="PANTHER" id="PTHR42792">
    <property type="entry name" value="FLAGELLIN"/>
    <property type="match status" value="1"/>
</dbReference>
<feature type="coiled-coil region" evidence="5">
    <location>
        <begin position="75"/>
        <end position="129"/>
    </location>
</feature>
<gene>
    <name evidence="8" type="ORF">M6D89_04865</name>
</gene>
<keyword evidence="8" id="KW-0282">Flagellum</keyword>
<dbReference type="Pfam" id="PF00700">
    <property type="entry name" value="Flagellin_C"/>
    <property type="match status" value="1"/>
</dbReference>
<dbReference type="Proteomes" id="UP001139319">
    <property type="component" value="Unassembled WGS sequence"/>
</dbReference>
<dbReference type="AlphaFoldDB" id="A0A9X2I339"/>
<comment type="similarity">
    <text evidence="1 4">Belongs to the bacterial flagellin family.</text>
</comment>
<feature type="domain" description="Flagellin C-terminal" evidence="7">
    <location>
        <begin position="496"/>
        <end position="581"/>
    </location>
</feature>
<evidence type="ECO:0000313" key="8">
    <source>
        <dbReference type="EMBL" id="MCP8898627.1"/>
    </source>
</evidence>
<keyword evidence="8" id="KW-0966">Cell projection</keyword>
<keyword evidence="3 4" id="KW-0975">Bacterial flagellum</keyword>
<comment type="subcellular location">
    <subcellularLocation>
        <location evidence="4">Secreted</location>
    </subcellularLocation>
    <subcellularLocation>
        <location evidence="4">Bacterial flagellum</location>
    </subcellularLocation>
</comment>
<dbReference type="Gene3D" id="1.20.1330.10">
    <property type="entry name" value="f41 fragment of flagellin, N-terminal domain"/>
    <property type="match status" value="1"/>
</dbReference>
<evidence type="ECO:0000313" key="9">
    <source>
        <dbReference type="Proteomes" id="UP001139319"/>
    </source>
</evidence>
<proteinExistence type="inferred from homology"/>
<evidence type="ECO:0000256" key="3">
    <source>
        <dbReference type="ARBA" id="ARBA00023143"/>
    </source>
</evidence>
<dbReference type="GO" id="GO:0009288">
    <property type="term" value="C:bacterial-type flagellum"/>
    <property type="evidence" value="ECO:0007669"/>
    <property type="project" value="UniProtKB-SubCell"/>
</dbReference>
<dbReference type="InterPro" id="IPR042187">
    <property type="entry name" value="Flagellin_C_sub2"/>
</dbReference>
<protein>
    <recommendedName>
        <fullName evidence="4">Flagellin</fullName>
    </recommendedName>
</protein>
<reference evidence="8" key="2">
    <citation type="submission" date="2023-01" db="EMBL/GenBank/DDBJ databases">
        <title>Gilvimarinus xylanilyticus HB14 isolated from Caulerpa lentillifera aquaculture base in Hainan, China.</title>
        <authorList>
            <person name="Zhang Y.-J."/>
        </authorList>
    </citation>
    <scope>NUCLEOTIDE SEQUENCE</scope>
    <source>
        <strain evidence="8">HB14</strain>
    </source>
</reference>
<evidence type="ECO:0000256" key="5">
    <source>
        <dbReference type="SAM" id="Coils"/>
    </source>
</evidence>
<dbReference type="Gene3D" id="3.30.70.2120">
    <property type="match status" value="1"/>
</dbReference>
<keyword evidence="9" id="KW-1185">Reference proteome</keyword>